<dbReference type="STRING" id="290052.ASU35_05985"/>
<dbReference type="Proteomes" id="UP000054874">
    <property type="component" value="Unassembled WGS sequence"/>
</dbReference>
<sequence length="116" mass="12897">MSEELELLGKLKTSLGIQGEEKDGELKLCLEEAEEIAVNYCNLSELPDGLKNTVVRMAVDIYRNEQPGDNMVPLAVKSISEGDTSTSFGTVQVSGYAESVLKDYKNQLNRYRKVCF</sequence>
<dbReference type="Gene3D" id="1.10.246.150">
    <property type="match status" value="1"/>
</dbReference>
<name>A0A0V8QI66_9FIRM</name>
<dbReference type="InterPro" id="IPR053746">
    <property type="entry name" value="Viral_HT_Connector_Assembly"/>
</dbReference>
<evidence type="ECO:0008006" key="3">
    <source>
        <dbReference type="Google" id="ProtNLM"/>
    </source>
</evidence>
<dbReference type="AlphaFoldDB" id="A0A0V8QI66"/>
<gene>
    <name evidence="1" type="ORF">ASU35_05985</name>
</gene>
<dbReference type="RefSeq" id="WP_058351500.1">
    <property type="nucleotide sequence ID" value="NZ_CABMMD010000024.1"/>
</dbReference>
<comment type="caution">
    <text evidence="1">The sequence shown here is derived from an EMBL/GenBank/DDBJ whole genome shotgun (WGS) entry which is preliminary data.</text>
</comment>
<dbReference type="EMBL" id="LNAM01000024">
    <property type="protein sequence ID" value="KSV60299.1"/>
    <property type="molecule type" value="Genomic_DNA"/>
</dbReference>
<evidence type="ECO:0000313" key="1">
    <source>
        <dbReference type="EMBL" id="KSV60299.1"/>
    </source>
</evidence>
<dbReference type="Pfam" id="PF05135">
    <property type="entry name" value="Phage_connect_1"/>
    <property type="match status" value="1"/>
</dbReference>
<dbReference type="InterPro" id="IPR021146">
    <property type="entry name" value="Phage_gp6-like_head-tail"/>
</dbReference>
<organism evidence="1 2">
    <name type="scientific">Acetivibrio ethanolgignens</name>
    <dbReference type="NCBI Taxonomy" id="290052"/>
    <lineage>
        <taxon>Bacteria</taxon>
        <taxon>Bacillati</taxon>
        <taxon>Bacillota</taxon>
        <taxon>Clostridia</taxon>
        <taxon>Eubacteriales</taxon>
        <taxon>Oscillospiraceae</taxon>
        <taxon>Acetivibrio</taxon>
    </lineage>
</organism>
<protein>
    <recommendedName>
        <fullName evidence="3">DNA-packaging protein</fullName>
    </recommendedName>
</protein>
<accession>A0A0V8QI66</accession>
<proteinExistence type="predicted"/>
<dbReference type="OrthoDB" id="2611623at2"/>
<evidence type="ECO:0000313" key="2">
    <source>
        <dbReference type="Proteomes" id="UP000054874"/>
    </source>
</evidence>
<keyword evidence="2" id="KW-1185">Reference proteome</keyword>
<reference evidence="1 2" key="1">
    <citation type="submission" date="2015-11" db="EMBL/GenBank/DDBJ databases">
        <title>Butyribacter intestini gen. nov., sp. nov., a butyric acid-producing bacterium of the family Lachnospiraceae isolated from the human faeces.</title>
        <authorList>
            <person name="Zou Y."/>
            <person name="Xue W."/>
            <person name="Luo G."/>
            <person name="Lv M."/>
        </authorList>
    </citation>
    <scope>NUCLEOTIDE SEQUENCE [LARGE SCALE GENOMIC DNA]</scope>
    <source>
        <strain evidence="1 2">ACET-33324</strain>
    </source>
</reference>